<comment type="caution">
    <text evidence="5">The sequence shown here is derived from an EMBL/GenBank/DDBJ whole genome shotgun (WGS) entry which is preliminary data.</text>
</comment>
<protein>
    <submittedName>
        <fullName evidence="5">Zinc ribbon domain-containing protein</fullName>
    </submittedName>
</protein>
<keyword evidence="6" id="KW-1185">Reference proteome</keyword>
<keyword evidence="2" id="KW-0812">Transmembrane</keyword>
<evidence type="ECO:0000259" key="3">
    <source>
        <dbReference type="Pfam" id="PF13240"/>
    </source>
</evidence>
<evidence type="ECO:0000256" key="2">
    <source>
        <dbReference type="SAM" id="Phobius"/>
    </source>
</evidence>
<evidence type="ECO:0000259" key="4">
    <source>
        <dbReference type="Pfam" id="PF26438"/>
    </source>
</evidence>
<gene>
    <name evidence="5" type="ORF">ACFO9K_08850</name>
</gene>
<feature type="transmembrane region" description="Helical" evidence="2">
    <location>
        <begin position="42"/>
        <end position="64"/>
    </location>
</feature>
<dbReference type="InterPro" id="IPR026870">
    <property type="entry name" value="Zinc_ribbon_dom"/>
</dbReference>
<dbReference type="GeneID" id="73044945"/>
<feature type="region of interest" description="Disordered" evidence="1">
    <location>
        <begin position="108"/>
        <end position="128"/>
    </location>
</feature>
<dbReference type="InterPro" id="IPR058962">
    <property type="entry name" value="DUF8108_N"/>
</dbReference>
<organism evidence="5 6">
    <name type="scientific">Halorussus aquaticus</name>
    <dbReference type="NCBI Taxonomy" id="2953748"/>
    <lineage>
        <taxon>Archaea</taxon>
        <taxon>Methanobacteriati</taxon>
        <taxon>Methanobacteriota</taxon>
        <taxon>Stenosarchaea group</taxon>
        <taxon>Halobacteria</taxon>
        <taxon>Halobacteriales</taxon>
        <taxon>Haladaptataceae</taxon>
        <taxon>Halorussus</taxon>
    </lineage>
</organism>
<evidence type="ECO:0000313" key="5">
    <source>
        <dbReference type="EMBL" id="MFC4824371.1"/>
    </source>
</evidence>
<reference evidence="5 6" key="1">
    <citation type="journal article" date="2019" name="Int. J. Syst. Evol. Microbiol.">
        <title>The Global Catalogue of Microorganisms (GCM) 10K type strain sequencing project: providing services to taxonomists for standard genome sequencing and annotation.</title>
        <authorList>
            <consortium name="The Broad Institute Genomics Platform"/>
            <consortium name="The Broad Institute Genome Sequencing Center for Infectious Disease"/>
            <person name="Wu L."/>
            <person name="Ma J."/>
        </authorList>
    </citation>
    <scope>NUCLEOTIDE SEQUENCE [LARGE SCALE GENOMIC DNA]</scope>
    <source>
        <strain evidence="5 6">XZYJ18</strain>
    </source>
</reference>
<dbReference type="AlphaFoldDB" id="A0ABD5Q1H5"/>
<dbReference type="RefSeq" id="WP_254269881.1">
    <property type="nucleotide sequence ID" value="NZ_CP100400.1"/>
</dbReference>
<feature type="domain" description="Zinc-ribbon" evidence="3">
    <location>
        <begin position="84"/>
        <end position="105"/>
    </location>
</feature>
<dbReference type="Pfam" id="PF13240">
    <property type="entry name" value="Zn_Ribbon_1"/>
    <property type="match status" value="1"/>
</dbReference>
<dbReference type="Pfam" id="PF26438">
    <property type="entry name" value="DUF8108_N"/>
    <property type="match status" value="1"/>
</dbReference>
<dbReference type="EMBL" id="JBHSHT010000001">
    <property type="protein sequence ID" value="MFC4824371.1"/>
    <property type="molecule type" value="Genomic_DNA"/>
</dbReference>
<feature type="domain" description="DUF8108" evidence="4">
    <location>
        <begin position="7"/>
        <end position="78"/>
    </location>
</feature>
<name>A0ABD5Q1H5_9EURY</name>
<keyword evidence="2" id="KW-1133">Transmembrane helix</keyword>
<evidence type="ECO:0000256" key="1">
    <source>
        <dbReference type="SAM" id="MobiDB-lite"/>
    </source>
</evidence>
<feature type="compositionally biased region" description="Polar residues" evidence="1">
    <location>
        <begin position="110"/>
        <end position="122"/>
    </location>
</feature>
<dbReference type="Proteomes" id="UP001595945">
    <property type="component" value="Unassembled WGS sequence"/>
</dbReference>
<proteinExistence type="predicted"/>
<keyword evidence="2" id="KW-0472">Membrane</keyword>
<accession>A0ABD5Q1H5</accession>
<sequence>MSYANRSERLQRRIDDAIADGWRIESETPERVVLVKRNLGSLGVHLILAILTGWWSFGLVNLVYGGYKYLNDSRRQVLREGTACPECGASVAPDASYCQNCGTELPATGVETTGATASVTETDTTERE</sequence>
<evidence type="ECO:0000313" key="6">
    <source>
        <dbReference type="Proteomes" id="UP001595945"/>
    </source>
</evidence>